<evidence type="ECO:0000256" key="5">
    <source>
        <dbReference type="SAM" id="Phobius"/>
    </source>
</evidence>
<keyword evidence="8" id="KW-1185">Reference proteome</keyword>
<gene>
    <name evidence="7" type="ORF">BGZ97_003441</name>
</gene>
<evidence type="ECO:0000313" key="8">
    <source>
        <dbReference type="Proteomes" id="UP000823405"/>
    </source>
</evidence>
<keyword evidence="1" id="KW-0880">Kelch repeat</keyword>
<keyword evidence="5" id="KW-0812">Transmembrane</keyword>
<protein>
    <recommendedName>
        <fullName evidence="9">Galactose oxidase</fullName>
    </recommendedName>
</protein>
<proteinExistence type="predicted"/>
<feature type="coiled-coil region" evidence="3">
    <location>
        <begin position="440"/>
        <end position="477"/>
    </location>
</feature>
<feature type="region of interest" description="Disordered" evidence="4">
    <location>
        <begin position="23"/>
        <end position="51"/>
    </location>
</feature>
<keyword evidence="5" id="KW-0472">Membrane</keyword>
<name>A0A9P6QTE5_9FUNG</name>
<evidence type="ECO:0000256" key="2">
    <source>
        <dbReference type="ARBA" id="ARBA00022737"/>
    </source>
</evidence>
<comment type="caution">
    <text evidence="7">The sequence shown here is derived from an EMBL/GenBank/DDBJ whole genome shotgun (WGS) entry which is preliminary data.</text>
</comment>
<reference evidence="7" key="1">
    <citation type="journal article" date="2020" name="Fungal Divers.">
        <title>Resolving the Mortierellaceae phylogeny through synthesis of multi-gene phylogenetics and phylogenomics.</title>
        <authorList>
            <person name="Vandepol N."/>
            <person name="Liber J."/>
            <person name="Desiro A."/>
            <person name="Na H."/>
            <person name="Kennedy M."/>
            <person name="Barry K."/>
            <person name="Grigoriev I.V."/>
            <person name="Miller A.N."/>
            <person name="O'Donnell K."/>
            <person name="Stajich J.E."/>
            <person name="Bonito G."/>
        </authorList>
    </citation>
    <scope>NUCLEOTIDE SEQUENCE</scope>
    <source>
        <strain evidence="7">NVP60</strain>
    </source>
</reference>
<accession>A0A9P6QTE5</accession>
<dbReference type="SUPFAM" id="SSF117281">
    <property type="entry name" value="Kelch motif"/>
    <property type="match status" value="1"/>
</dbReference>
<organism evidence="7 8">
    <name type="scientific">Linnemannia gamsii</name>
    <dbReference type="NCBI Taxonomy" id="64522"/>
    <lineage>
        <taxon>Eukaryota</taxon>
        <taxon>Fungi</taxon>
        <taxon>Fungi incertae sedis</taxon>
        <taxon>Mucoromycota</taxon>
        <taxon>Mortierellomycotina</taxon>
        <taxon>Mortierellomycetes</taxon>
        <taxon>Mortierellales</taxon>
        <taxon>Mortierellaceae</taxon>
        <taxon>Linnemannia</taxon>
    </lineage>
</organism>
<dbReference type="PANTHER" id="PTHR46093:SF18">
    <property type="entry name" value="FIBRONECTIN TYPE-III DOMAIN-CONTAINING PROTEIN"/>
    <property type="match status" value="1"/>
</dbReference>
<feature type="compositionally biased region" description="Low complexity" evidence="4">
    <location>
        <begin position="24"/>
        <end position="35"/>
    </location>
</feature>
<dbReference type="OrthoDB" id="10251809at2759"/>
<evidence type="ECO:0000313" key="7">
    <source>
        <dbReference type="EMBL" id="KAG0300000.1"/>
    </source>
</evidence>
<feature type="compositionally biased region" description="Polar residues" evidence="4">
    <location>
        <begin position="564"/>
        <end position="573"/>
    </location>
</feature>
<feature type="compositionally biased region" description="Pro residues" evidence="4">
    <location>
        <begin position="36"/>
        <end position="45"/>
    </location>
</feature>
<feature type="chain" id="PRO_5040337828" description="Galactose oxidase" evidence="6">
    <location>
        <begin position="23"/>
        <end position="604"/>
    </location>
</feature>
<keyword evidence="5" id="KW-1133">Transmembrane helix</keyword>
<keyword evidence="2" id="KW-0677">Repeat</keyword>
<dbReference type="Gene3D" id="2.120.10.80">
    <property type="entry name" value="Kelch-type beta propeller"/>
    <property type="match status" value="2"/>
</dbReference>
<sequence>MSTILCSAITILLSLDSITVTAQTSSTPSPSSSPTTLPPPSPDAGPTPVTGAASARASTRFYIIGGLPSTLNNTLPLSQFFSLDLTLAWNTTTPAWTKLASGPKQRIFPATFSKNQKSLIVFRAGEPNYIRRYIVASGNWSPSTVNLTYGFREGLGAVTDPNTGLVYVARGYTDINERSVDVYNVDRDAISELPLPPATSFLAQRTYYGNVWCQPRKSILYFGGYALETQPAPISPDITEADHCMTINEDGTRMVVYGGSPNDKSPMSGEIFMFNTGTQTWTKGISGEPRAYATCTIAGNQLLIWGGMTADRTVASGDVMIYNMENDKWVTSYSPPAWYLNPSATTTTSGSDPSMQASGGNDGSGGNVGAIVGGVVGGLVVVAGVILFFFRRRQERRRLNASATVVNDHPKSYPVNNNDNTSAVEKLHTAGYGAPQDTSRKEDKEEIQTLRAQLQEQKEQQEALQRQLDEIKNQQNQDAVYGYQPPIYYPPGTSSLVPTQPEIFQPFPTQGPVIYDPSTPPPPIPPRIPVTAKFCSGDVSATVSGTLPFSQSSILVRSPEGLIQSEQQQSTELYQDIERDGTGTRPNNPHTPVTNSGRPHTIIP</sequence>
<feature type="region of interest" description="Disordered" evidence="4">
    <location>
        <begin position="560"/>
        <end position="604"/>
    </location>
</feature>
<feature type="transmembrane region" description="Helical" evidence="5">
    <location>
        <begin position="368"/>
        <end position="390"/>
    </location>
</feature>
<dbReference type="PANTHER" id="PTHR46093">
    <property type="entry name" value="ACYL-COA-BINDING DOMAIN-CONTAINING PROTEIN 5"/>
    <property type="match status" value="1"/>
</dbReference>
<dbReference type="Proteomes" id="UP000823405">
    <property type="component" value="Unassembled WGS sequence"/>
</dbReference>
<evidence type="ECO:0000256" key="4">
    <source>
        <dbReference type="SAM" id="MobiDB-lite"/>
    </source>
</evidence>
<keyword evidence="3" id="KW-0175">Coiled coil</keyword>
<feature type="signal peptide" evidence="6">
    <location>
        <begin position="1"/>
        <end position="22"/>
    </location>
</feature>
<dbReference type="AlphaFoldDB" id="A0A9P6QTE5"/>
<feature type="compositionally biased region" description="Polar residues" evidence="4">
    <location>
        <begin position="584"/>
        <end position="598"/>
    </location>
</feature>
<keyword evidence="6" id="KW-0732">Signal</keyword>
<dbReference type="EMBL" id="JAAAIN010001809">
    <property type="protein sequence ID" value="KAG0300000.1"/>
    <property type="molecule type" value="Genomic_DNA"/>
</dbReference>
<evidence type="ECO:0000256" key="1">
    <source>
        <dbReference type="ARBA" id="ARBA00022441"/>
    </source>
</evidence>
<dbReference type="InterPro" id="IPR015915">
    <property type="entry name" value="Kelch-typ_b-propeller"/>
</dbReference>
<evidence type="ECO:0000256" key="6">
    <source>
        <dbReference type="SAM" id="SignalP"/>
    </source>
</evidence>
<evidence type="ECO:0008006" key="9">
    <source>
        <dbReference type="Google" id="ProtNLM"/>
    </source>
</evidence>
<evidence type="ECO:0000256" key="3">
    <source>
        <dbReference type="SAM" id="Coils"/>
    </source>
</evidence>